<feature type="region of interest" description="Disordered" evidence="1">
    <location>
        <begin position="1"/>
        <end position="66"/>
    </location>
</feature>
<name>A0AAW9STA8_CORAY</name>
<dbReference type="AlphaFoldDB" id="A0AAW9STA8"/>
<organism evidence="2 3">
    <name type="scientific">Corynebacterium amycolatum</name>
    <dbReference type="NCBI Taxonomy" id="43765"/>
    <lineage>
        <taxon>Bacteria</taxon>
        <taxon>Bacillati</taxon>
        <taxon>Actinomycetota</taxon>
        <taxon>Actinomycetes</taxon>
        <taxon>Mycobacteriales</taxon>
        <taxon>Corynebacteriaceae</taxon>
        <taxon>Corynebacterium</taxon>
    </lineage>
</organism>
<protein>
    <submittedName>
        <fullName evidence="2">Tetratricopeptide repeat protein</fullName>
    </submittedName>
</protein>
<dbReference type="InterPro" id="IPR036249">
    <property type="entry name" value="Thioredoxin-like_sf"/>
</dbReference>
<feature type="region of interest" description="Disordered" evidence="1">
    <location>
        <begin position="183"/>
        <end position="203"/>
    </location>
</feature>
<dbReference type="Gene3D" id="1.25.40.10">
    <property type="entry name" value="Tetratricopeptide repeat domain"/>
    <property type="match status" value="1"/>
</dbReference>
<evidence type="ECO:0000313" key="3">
    <source>
        <dbReference type="Proteomes" id="UP001223646"/>
    </source>
</evidence>
<dbReference type="RefSeq" id="WP_284826486.1">
    <property type="nucleotide sequence ID" value="NZ_JASOOY020000005.1"/>
</dbReference>
<evidence type="ECO:0000256" key="1">
    <source>
        <dbReference type="SAM" id="MobiDB-lite"/>
    </source>
</evidence>
<comment type="caution">
    <text evidence="2">The sequence shown here is derived from an EMBL/GenBank/DDBJ whole genome shotgun (WGS) entry which is preliminary data.</text>
</comment>
<gene>
    <name evidence="2" type="ORF">QP460_001575</name>
</gene>
<reference evidence="2" key="1">
    <citation type="submission" date="2023-05" db="EMBL/GenBank/DDBJ databases">
        <authorList>
            <person name="Du J."/>
        </authorList>
    </citation>
    <scope>NUCLEOTIDE SEQUENCE</scope>
    <source>
        <strain evidence="2">UMB1064</strain>
    </source>
</reference>
<dbReference type="Pfam" id="PF14561">
    <property type="entry name" value="TPR_20"/>
    <property type="match status" value="1"/>
</dbReference>
<feature type="compositionally biased region" description="Basic residues" evidence="1">
    <location>
        <begin position="1"/>
        <end position="20"/>
    </location>
</feature>
<dbReference type="EMBL" id="JASOOY020000005">
    <property type="protein sequence ID" value="MEO3716283.1"/>
    <property type="molecule type" value="Genomic_DNA"/>
</dbReference>
<reference evidence="2" key="2">
    <citation type="submission" date="2024-05" db="EMBL/GenBank/DDBJ databases">
        <authorList>
            <person name="Wolfe A."/>
        </authorList>
    </citation>
    <scope>NUCLEOTIDE SEQUENCE</scope>
    <source>
        <strain evidence="2">UMB1064</strain>
    </source>
</reference>
<dbReference type="InterPro" id="IPR011990">
    <property type="entry name" value="TPR-like_helical_dom_sf"/>
</dbReference>
<dbReference type="Proteomes" id="UP001223646">
    <property type="component" value="Unassembled WGS sequence"/>
</dbReference>
<dbReference type="Gene3D" id="3.40.30.10">
    <property type="entry name" value="Glutaredoxin"/>
    <property type="match status" value="1"/>
</dbReference>
<dbReference type="SUPFAM" id="SSF52833">
    <property type="entry name" value="Thioredoxin-like"/>
    <property type="match status" value="1"/>
</dbReference>
<sequence>MPAGHGHAHGHSHGHSHGAHGHRECSTPPPPPGTVDLEQLHQRAEAERKRRDEIERATSDQGDGLPPVVEIVPQTLEAEVVLRSEQVPVIVLIGMAGAADSLRLRAELEGMAREANLNWILAWADAEEHPQLAQAFGVQAVPTVTAVAMGSPIGMFVGEKTRDWLEQWLAQVMEATRGRLKGLPAGTRMAGEGSEPEAPEPTDFFGNPVPTDDPRLEQAEELLEEGNFDGALELYDAMLQSEPANQGLKRAHANVSFFARAAKIDRSADPIAKADAAPKDVALALDAADVTMLVDDPAKALDRLLKLLPQVFGDDRETIKSRLLELLVLFDTTDPVALDARRRMASALY</sequence>
<proteinExistence type="predicted"/>
<evidence type="ECO:0000313" key="2">
    <source>
        <dbReference type="EMBL" id="MEO3716283.1"/>
    </source>
</evidence>
<feature type="compositionally biased region" description="Basic and acidic residues" evidence="1">
    <location>
        <begin position="38"/>
        <end position="58"/>
    </location>
</feature>
<accession>A0AAW9STA8</accession>